<gene>
    <name evidence="1" type="ORF">CYY_008716</name>
</gene>
<name>A0A8J4PNX1_9MYCE</name>
<dbReference type="Proteomes" id="UP000695562">
    <property type="component" value="Unassembled WGS sequence"/>
</dbReference>
<accession>A0A8J4PNX1</accession>
<organism evidence="1 2">
    <name type="scientific">Polysphondylium violaceum</name>
    <dbReference type="NCBI Taxonomy" id="133409"/>
    <lineage>
        <taxon>Eukaryota</taxon>
        <taxon>Amoebozoa</taxon>
        <taxon>Evosea</taxon>
        <taxon>Eumycetozoa</taxon>
        <taxon>Dictyostelia</taxon>
        <taxon>Dictyosteliales</taxon>
        <taxon>Dictyosteliaceae</taxon>
        <taxon>Polysphondylium</taxon>
    </lineage>
</organism>
<evidence type="ECO:0000313" key="1">
    <source>
        <dbReference type="EMBL" id="KAF2069966.1"/>
    </source>
</evidence>
<dbReference type="OrthoDB" id="25620at2759"/>
<dbReference type="CDD" id="cd00882">
    <property type="entry name" value="Ras_like_GTPase"/>
    <property type="match status" value="1"/>
</dbReference>
<dbReference type="SUPFAM" id="SSF52540">
    <property type="entry name" value="P-loop containing nucleoside triphosphate hydrolases"/>
    <property type="match status" value="1"/>
</dbReference>
<dbReference type="InterPro" id="IPR027417">
    <property type="entry name" value="P-loop_NTPase"/>
</dbReference>
<protein>
    <recommendedName>
        <fullName evidence="3">VWFA domain-containing protein</fullName>
    </recommendedName>
</protein>
<sequence length="532" mass="61598">MAVDQTHYKELNHFKVNISPSLIDKMKKEKRVIILIESTKHMDPYVSMIKEIVKYLFNTLENQTIHIITFDDDYKLVEGLDTPDYFKALDQIQCFMDKENSMEGFNKALVKVLEMTMNEKSSHLIVFGKGNWVAQNEQDFENPVFESILNNALSLEKNNQFVTFLLGKDTNQKEIRDLFSKSYFNIYKIESDFYQEIKRLFNQSSCPAYVQATPADCIIRDISLKLKIEMFPRNNLEIFNNVTFKHAHESGSISQETSSHDVTFTEPFTVSIDTGLKAPKRISFSIIINGQEFNGEIEPHISWFLRNIKFSQLVYTIAFAGTRGVGKSSSINSLLNLFSCQNQIFEKNVAGFLNDHVTLEINKTKVSQVLDWFDHPLVEQLYQLIGSMIIYDIPGHEVGRSRVDVQSIQIEQLVDQFKPDTILIPFSLQNEDELDIKYINSIVELLRERDISPILILTFADNLSPTDLSNRKSFLMHKLNFDSKDVFQLINYAEETVRNFDKDVSIFNIFSRAIENSQICKNKKRINNKNNN</sequence>
<dbReference type="EMBL" id="AJWJ01000565">
    <property type="protein sequence ID" value="KAF2069966.1"/>
    <property type="molecule type" value="Genomic_DNA"/>
</dbReference>
<comment type="caution">
    <text evidence="1">The sequence shown here is derived from an EMBL/GenBank/DDBJ whole genome shotgun (WGS) entry which is preliminary data.</text>
</comment>
<dbReference type="AlphaFoldDB" id="A0A8J4PNX1"/>
<dbReference type="SUPFAM" id="SSF53300">
    <property type="entry name" value="vWA-like"/>
    <property type="match status" value="1"/>
</dbReference>
<proteinExistence type="predicted"/>
<keyword evidence="2" id="KW-1185">Reference proteome</keyword>
<reference evidence="1" key="1">
    <citation type="submission" date="2020-01" db="EMBL/GenBank/DDBJ databases">
        <title>Development of genomics and gene disruption for Polysphondylium violaceum indicates a role for the polyketide synthase stlB in stalk morphogenesis.</title>
        <authorList>
            <person name="Narita B."/>
            <person name="Kawabe Y."/>
            <person name="Kin K."/>
            <person name="Saito T."/>
            <person name="Gibbs R."/>
            <person name="Kuspa A."/>
            <person name="Muzny D."/>
            <person name="Queller D."/>
            <person name="Richards S."/>
            <person name="Strassman J."/>
            <person name="Sucgang R."/>
            <person name="Worley K."/>
            <person name="Schaap P."/>
        </authorList>
    </citation>
    <scope>NUCLEOTIDE SEQUENCE</scope>
    <source>
        <strain evidence="1">QSvi11</strain>
    </source>
</reference>
<dbReference type="InterPro" id="IPR036465">
    <property type="entry name" value="vWFA_dom_sf"/>
</dbReference>
<evidence type="ECO:0000313" key="2">
    <source>
        <dbReference type="Proteomes" id="UP000695562"/>
    </source>
</evidence>
<evidence type="ECO:0008006" key="3">
    <source>
        <dbReference type="Google" id="ProtNLM"/>
    </source>
</evidence>
<dbReference type="Gene3D" id="3.40.50.300">
    <property type="entry name" value="P-loop containing nucleotide triphosphate hydrolases"/>
    <property type="match status" value="1"/>
</dbReference>